<dbReference type="Proteomes" id="UP000023435">
    <property type="component" value="Unassembled WGS sequence"/>
</dbReference>
<evidence type="ECO:0000256" key="2">
    <source>
        <dbReference type="SAM" id="MobiDB-lite"/>
    </source>
</evidence>
<accession>A0A125MMH6</accession>
<dbReference type="CDD" id="cd02966">
    <property type="entry name" value="TlpA_like_family"/>
    <property type="match status" value="1"/>
</dbReference>
<dbReference type="GO" id="GO:0015036">
    <property type="term" value="F:disulfide oxidoreductase activity"/>
    <property type="evidence" value="ECO:0007669"/>
    <property type="project" value="UniProtKB-ARBA"/>
</dbReference>
<sequence length="235" mass="25026">MAFSTRYSAGAVVTAFVLASLSLIATSSAFAADPSPARSADRSATQQTASAQAAAPTTTSGSSAAATPDSKSGRAARTAPQRGDIPPDFLGLDRDGRPVKVSDYRGKLVVISFWASWCAPCRRELPMLSALQAGVGREHLQVIAINLNEPRRDFEAFLKLNPSLAMSHIRDSGTVARHYGVTAVPNLFVIDQRGAIAQVHRGYSPQQLRQFAEEIAALLPPEALKRPTATDKQAQ</sequence>
<dbReference type="InterPro" id="IPR013766">
    <property type="entry name" value="Thioredoxin_domain"/>
</dbReference>
<dbReference type="SUPFAM" id="SSF52833">
    <property type="entry name" value="Thioredoxin-like"/>
    <property type="match status" value="1"/>
</dbReference>
<dbReference type="PROSITE" id="PS51352">
    <property type="entry name" value="THIOREDOXIN_2"/>
    <property type="match status" value="1"/>
</dbReference>
<dbReference type="PANTHER" id="PTHR42852:SF17">
    <property type="entry name" value="THIOREDOXIN-LIKE PROTEIN HI_1115"/>
    <property type="match status" value="1"/>
</dbReference>
<dbReference type="InterPro" id="IPR017937">
    <property type="entry name" value="Thioredoxin_CS"/>
</dbReference>
<dbReference type="RefSeq" id="WP_082723443.1">
    <property type="nucleotide sequence ID" value="NZ_JAJA02000001.1"/>
</dbReference>
<gene>
    <name evidence="5" type="ORF">AZ78_0973</name>
</gene>
<dbReference type="PROSITE" id="PS00194">
    <property type="entry name" value="THIOREDOXIN_1"/>
    <property type="match status" value="1"/>
</dbReference>
<keyword evidence="1" id="KW-0676">Redox-active center</keyword>
<feature type="domain" description="Thioredoxin" evidence="4">
    <location>
        <begin position="80"/>
        <end position="217"/>
    </location>
</feature>
<reference evidence="5 6" key="1">
    <citation type="journal article" date="2014" name="Genome Announc.">
        <title>Draft Genome Sequence of Lysobacter capsici AZ78, a Bacterium Antagonistic to Plant-Pathogenic Oomycetes.</title>
        <authorList>
            <person name="Puopolo G."/>
            <person name="Sonego P."/>
            <person name="Engelen K."/>
            <person name="Pertot I."/>
        </authorList>
    </citation>
    <scope>NUCLEOTIDE SEQUENCE [LARGE SCALE GENOMIC DNA]</scope>
    <source>
        <strain evidence="5 6">AZ78</strain>
    </source>
</reference>
<dbReference type="PANTHER" id="PTHR42852">
    <property type="entry name" value="THIOL:DISULFIDE INTERCHANGE PROTEIN DSBE"/>
    <property type="match status" value="1"/>
</dbReference>
<feature type="signal peptide" evidence="3">
    <location>
        <begin position="1"/>
        <end position="31"/>
    </location>
</feature>
<evidence type="ECO:0000256" key="3">
    <source>
        <dbReference type="SAM" id="SignalP"/>
    </source>
</evidence>
<dbReference type="Gene3D" id="3.40.30.10">
    <property type="entry name" value="Glutaredoxin"/>
    <property type="match status" value="1"/>
</dbReference>
<proteinExistence type="predicted"/>
<evidence type="ECO:0000256" key="1">
    <source>
        <dbReference type="ARBA" id="ARBA00023284"/>
    </source>
</evidence>
<dbReference type="InterPro" id="IPR000866">
    <property type="entry name" value="AhpC/TSA"/>
</dbReference>
<dbReference type="OrthoDB" id="9796554at2"/>
<evidence type="ECO:0000313" key="5">
    <source>
        <dbReference type="EMBL" id="KWS03426.1"/>
    </source>
</evidence>
<dbReference type="InterPro" id="IPR036249">
    <property type="entry name" value="Thioredoxin-like_sf"/>
</dbReference>
<evidence type="ECO:0000313" key="6">
    <source>
        <dbReference type="Proteomes" id="UP000023435"/>
    </source>
</evidence>
<dbReference type="GO" id="GO:0016209">
    <property type="term" value="F:antioxidant activity"/>
    <property type="evidence" value="ECO:0007669"/>
    <property type="project" value="InterPro"/>
</dbReference>
<feature type="compositionally biased region" description="Low complexity" evidence="2">
    <location>
        <begin position="42"/>
        <end position="67"/>
    </location>
</feature>
<protein>
    <submittedName>
        <fullName evidence="5">Thiol:disulfide oxidoreductase TlpA</fullName>
    </submittedName>
</protein>
<keyword evidence="3" id="KW-0732">Signal</keyword>
<feature type="region of interest" description="Disordered" evidence="2">
    <location>
        <begin position="32"/>
        <end position="91"/>
    </location>
</feature>
<organism evidence="5 6">
    <name type="scientific">Lysobacter capsici AZ78</name>
    <dbReference type="NCBI Taxonomy" id="1444315"/>
    <lineage>
        <taxon>Bacteria</taxon>
        <taxon>Pseudomonadati</taxon>
        <taxon>Pseudomonadota</taxon>
        <taxon>Gammaproteobacteria</taxon>
        <taxon>Lysobacterales</taxon>
        <taxon>Lysobacteraceae</taxon>
        <taxon>Lysobacter</taxon>
    </lineage>
</organism>
<dbReference type="Pfam" id="PF00578">
    <property type="entry name" value="AhpC-TSA"/>
    <property type="match status" value="1"/>
</dbReference>
<dbReference type="InterPro" id="IPR050553">
    <property type="entry name" value="Thioredoxin_ResA/DsbE_sf"/>
</dbReference>
<name>A0A125MMH6_9GAMM</name>
<dbReference type="EMBL" id="JAJA02000001">
    <property type="protein sequence ID" value="KWS03426.1"/>
    <property type="molecule type" value="Genomic_DNA"/>
</dbReference>
<comment type="caution">
    <text evidence="5">The sequence shown here is derived from an EMBL/GenBank/DDBJ whole genome shotgun (WGS) entry which is preliminary data.</text>
</comment>
<dbReference type="AlphaFoldDB" id="A0A125MMH6"/>
<keyword evidence="6" id="KW-1185">Reference proteome</keyword>
<evidence type="ECO:0000259" key="4">
    <source>
        <dbReference type="PROSITE" id="PS51352"/>
    </source>
</evidence>
<feature type="chain" id="PRO_5007178057" evidence="3">
    <location>
        <begin position="32"/>
        <end position="235"/>
    </location>
</feature>